<organism evidence="2 3">
    <name type="scientific">Vitis rotundifolia</name>
    <name type="common">Muscadine grape</name>
    <dbReference type="NCBI Taxonomy" id="103349"/>
    <lineage>
        <taxon>Eukaryota</taxon>
        <taxon>Viridiplantae</taxon>
        <taxon>Streptophyta</taxon>
        <taxon>Embryophyta</taxon>
        <taxon>Tracheophyta</taxon>
        <taxon>Spermatophyta</taxon>
        <taxon>Magnoliopsida</taxon>
        <taxon>eudicotyledons</taxon>
        <taxon>Gunneridae</taxon>
        <taxon>Pentapetalae</taxon>
        <taxon>rosids</taxon>
        <taxon>Vitales</taxon>
        <taxon>Vitaceae</taxon>
        <taxon>Viteae</taxon>
        <taxon>Vitis</taxon>
    </lineage>
</organism>
<evidence type="ECO:0000256" key="1">
    <source>
        <dbReference type="SAM" id="Coils"/>
    </source>
</evidence>
<dbReference type="PANTHER" id="PTHR47569:SF2">
    <property type="entry name" value="NO-ASSOCIATED PROTEIN 1, CHLOROPLASTIC_MITOCHONDRIAL"/>
    <property type="match status" value="1"/>
</dbReference>
<name>A0AA39DCU3_VITRO</name>
<keyword evidence="3" id="KW-1185">Reference proteome</keyword>
<sequence>MGALNLIDAERTWSSFDTTNWKTESGRLPACDLAISGLGWIPVEPMGRSLRTSVSDLEEIAKQLKLSIRVLIPVGKCGGEWYQYRDFTEKEVEVRPKWRFAKHPDGDILVMESLAASITGLLFMLSGSNVTHGHVYQLNYGYGYVEVVLGNDERPDEREIKESEDHGGSMMGLKLKVRDVRSDCVEYCDGKQTNDGWYVMNLVGMKIGEIANRLWVAMQKKSHASRARILEGPSFNPKCSLFLLVIRFPVPALVLSKKAKISDLMPLQKRFMDLKAQLELKSYDLSLFQNRGEQNEHHKLSELVERIEQELGESKSAAKEKQLLLENCVNTVSLLEKSIEEHANNRAGRLKDLEKKAKALKSQMTSASKDLKTRHENQKLNQHILLENFSIKFNFQLKYLKNF</sequence>
<keyword evidence="1" id="KW-0175">Coiled coil</keyword>
<proteinExistence type="predicted"/>
<dbReference type="Proteomes" id="UP001168098">
    <property type="component" value="Unassembled WGS sequence"/>
</dbReference>
<dbReference type="GO" id="GO:0003924">
    <property type="term" value="F:GTPase activity"/>
    <property type="evidence" value="ECO:0007669"/>
    <property type="project" value="InterPro"/>
</dbReference>
<dbReference type="InterPro" id="IPR044229">
    <property type="entry name" value="NOA1"/>
</dbReference>
<evidence type="ECO:0000313" key="3">
    <source>
        <dbReference type="Proteomes" id="UP001168098"/>
    </source>
</evidence>
<dbReference type="AlphaFoldDB" id="A0AA39DCU3"/>
<protein>
    <submittedName>
        <fullName evidence="2">Uncharacterized protein</fullName>
    </submittedName>
</protein>
<reference evidence="2 3" key="1">
    <citation type="journal article" date="2023" name="BMC Biotechnol.">
        <title>Vitis rotundifolia cv Carlos genome sequencing.</title>
        <authorList>
            <person name="Huff M."/>
            <person name="Hulse-Kemp A."/>
            <person name="Scheffler B."/>
            <person name="Youngblood R."/>
            <person name="Simpson S."/>
            <person name="Babiker E."/>
            <person name="Staton M."/>
        </authorList>
    </citation>
    <scope>NUCLEOTIDE SEQUENCE [LARGE SCALE GENOMIC DNA]</scope>
    <source>
        <tissue evidence="2">Leaf</tissue>
    </source>
</reference>
<dbReference type="PANTHER" id="PTHR47569">
    <property type="entry name" value="NO-ASSOCIATED PROTEIN 1, CHLOROPLASTIC/MITOCHONDRIAL"/>
    <property type="match status" value="1"/>
</dbReference>
<dbReference type="EMBL" id="JARBHA010000016">
    <property type="protein sequence ID" value="KAJ9678940.1"/>
    <property type="molecule type" value="Genomic_DNA"/>
</dbReference>
<accession>A0AA39DCU3</accession>
<feature type="coiled-coil region" evidence="1">
    <location>
        <begin position="343"/>
        <end position="370"/>
    </location>
</feature>
<comment type="caution">
    <text evidence="2">The sequence shown here is derived from an EMBL/GenBank/DDBJ whole genome shotgun (WGS) entry which is preliminary data.</text>
</comment>
<evidence type="ECO:0000313" key="2">
    <source>
        <dbReference type="EMBL" id="KAJ9678940.1"/>
    </source>
</evidence>
<gene>
    <name evidence="2" type="ORF">PVL29_020985</name>
</gene>